<evidence type="ECO:0000259" key="1">
    <source>
        <dbReference type="Pfam" id="PF14295"/>
    </source>
</evidence>
<gene>
    <name evidence="2" type="ORF">EDS130_LOCUS15048</name>
    <name evidence="3" type="ORF">XAT740_LOCUS22774</name>
</gene>
<dbReference type="Proteomes" id="UP000663852">
    <property type="component" value="Unassembled WGS sequence"/>
</dbReference>
<proteinExistence type="predicted"/>
<organism evidence="3 4">
    <name type="scientific">Adineta ricciae</name>
    <name type="common">Rotifer</name>
    <dbReference type="NCBI Taxonomy" id="249248"/>
    <lineage>
        <taxon>Eukaryota</taxon>
        <taxon>Metazoa</taxon>
        <taxon>Spiralia</taxon>
        <taxon>Gnathifera</taxon>
        <taxon>Rotifera</taxon>
        <taxon>Eurotatoria</taxon>
        <taxon>Bdelloidea</taxon>
        <taxon>Adinetida</taxon>
        <taxon>Adinetidae</taxon>
        <taxon>Adineta</taxon>
    </lineage>
</organism>
<protein>
    <recommendedName>
        <fullName evidence="1">Apple domain-containing protein</fullName>
    </recommendedName>
</protein>
<dbReference type="InterPro" id="IPR003609">
    <property type="entry name" value="Pan_app"/>
</dbReference>
<evidence type="ECO:0000313" key="3">
    <source>
        <dbReference type="EMBL" id="CAF1184700.1"/>
    </source>
</evidence>
<dbReference type="AlphaFoldDB" id="A0A814V5X9"/>
<evidence type="ECO:0000313" key="2">
    <source>
        <dbReference type="EMBL" id="CAF1004359.1"/>
    </source>
</evidence>
<reference evidence="3" key="1">
    <citation type="submission" date="2021-02" db="EMBL/GenBank/DDBJ databases">
        <authorList>
            <person name="Nowell W R."/>
        </authorList>
    </citation>
    <scope>NUCLEOTIDE SEQUENCE</scope>
</reference>
<feature type="domain" description="Apple" evidence="1">
    <location>
        <begin position="65"/>
        <end position="108"/>
    </location>
</feature>
<dbReference type="EMBL" id="CAJNOJ010000063">
    <property type="protein sequence ID" value="CAF1004359.1"/>
    <property type="molecule type" value="Genomic_DNA"/>
</dbReference>
<accession>A0A814V5X9</accession>
<evidence type="ECO:0000313" key="4">
    <source>
        <dbReference type="Proteomes" id="UP000663828"/>
    </source>
</evidence>
<dbReference type="SUPFAM" id="SSF57414">
    <property type="entry name" value="Hairpin loop containing domain-like"/>
    <property type="match status" value="1"/>
</dbReference>
<name>A0A814V5X9_ADIRI</name>
<dbReference type="Gene3D" id="3.50.4.10">
    <property type="entry name" value="Hepatocyte Growth Factor"/>
    <property type="match status" value="1"/>
</dbReference>
<comment type="caution">
    <text evidence="3">The sequence shown here is derived from an EMBL/GenBank/DDBJ whole genome shotgun (WGS) entry which is preliminary data.</text>
</comment>
<dbReference type="Pfam" id="PF14295">
    <property type="entry name" value="PAN_4"/>
    <property type="match status" value="1"/>
</dbReference>
<dbReference type="Proteomes" id="UP000663828">
    <property type="component" value="Unassembled WGS sequence"/>
</dbReference>
<keyword evidence="4" id="KW-1185">Reference proteome</keyword>
<dbReference type="EMBL" id="CAJNOR010001692">
    <property type="protein sequence ID" value="CAF1184700.1"/>
    <property type="molecule type" value="Genomic_DNA"/>
</dbReference>
<sequence length="129" mass="14358">MLFKFDILFHLAFTKRNSSILAFTLIAFVVISQSNARLIKQDFADDDSDEDLFDRKRDVPFRDAGGGDLNGNYPGRVLTAAACAALCESFPACDHWTFNAETGKCWLKGKPSQMRNYANAYTGSCTKTI</sequence>